<proteinExistence type="predicted"/>
<dbReference type="VEuPathDB" id="FungiDB:MMYC01_203906"/>
<dbReference type="EMBL" id="LCTW02000046">
    <property type="protein sequence ID" value="KXX80970.1"/>
    <property type="molecule type" value="Genomic_DNA"/>
</dbReference>
<comment type="caution">
    <text evidence="2">The sequence shown here is derived from an EMBL/GenBank/DDBJ whole genome shotgun (WGS) entry which is preliminary data.</text>
</comment>
<keyword evidence="3" id="KW-1185">Reference proteome</keyword>
<accession>A0A175WCR8</accession>
<evidence type="ECO:0000313" key="2">
    <source>
        <dbReference type="EMBL" id="KXX80970.1"/>
    </source>
</evidence>
<feature type="compositionally biased region" description="Polar residues" evidence="1">
    <location>
        <begin position="322"/>
        <end position="332"/>
    </location>
</feature>
<dbReference type="Proteomes" id="UP000078237">
    <property type="component" value="Unassembled WGS sequence"/>
</dbReference>
<name>A0A175WCR8_9PEZI</name>
<dbReference type="OrthoDB" id="3561681at2759"/>
<gene>
    <name evidence="2" type="ORF">MMYC01_203906</name>
</gene>
<organism evidence="2 3">
    <name type="scientific">Madurella mycetomatis</name>
    <dbReference type="NCBI Taxonomy" id="100816"/>
    <lineage>
        <taxon>Eukaryota</taxon>
        <taxon>Fungi</taxon>
        <taxon>Dikarya</taxon>
        <taxon>Ascomycota</taxon>
        <taxon>Pezizomycotina</taxon>
        <taxon>Sordariomycetes</taxon>
        <taxon>Sordariomycetidae</taxon>
        <taxon>Sordariales</taxon>
        <taxon>Sordariales incertae sedis</taxon>
        <taxon>Madurella</taxon>
    </lineage>
</organism>
<sequence>MDWFPRETFLAPAGLEEFEYEVETRLPLTVIQKFNLDGIERFDNLPEDNPPESPSSGAPSEASTRDFWKRFMSSPLFQYKAEDRKSRLPSGLCIFFCPRADNVFETIPSELSDLCITKKQWQEIATKFCLYNLLVKAIRQKLTSITVTSHKLSPQEPYDETSDTLQMYTVNTSVPSGQNFALSATHFENANLTLAVVLGATPRQVDKVDDLLGNAQEAIGHPLLMLGLTAELMLDLLTDPVESMRDRCVKMIRKSQEMLSITGRKGTEYALQVEAIRSESQWLDEAVKTTKQNLVKALEAYCPGREENCNDKDEEVTACAESGSTKRGNTVSGDDASSRRERNKDYVEQKMKMRFHDIFLQLDALITVTRISVQDMSSMSTTVNITRTSLRPAYVAL</sequence>
<feature type="region of interest" description="Disordered" evidence="1">
    <location>
        <begin position="43"/>
        <end position="62"/>
    </location>
</feature>
<feature type="region of interest" description="Disordered" evidence="1">
    <location>
        <begin position="320"/>
        <end position="343"/>
    </location>
</feature>
<reference evidence="2 3" key="1">
    <citation type="journal article" date="2016" name="Genome Announc.">
        <title>Genome Sequence of Madurella mycetomatis mm55, Isolated from a Human Mycetoma Case in Sudan.</title>
        <authorList>
            <person name="Smit S."/>
            <person name="Derks M.F."/>
            <person name="Bervoets S."/>
            <person name="Fahal A."/>
            <person name="van Leeuwen W."/>
            <person name="van Belkum A."/>
            <person name="van de Sande W.W."/>
        </authorList>
    </citation>
    <scope>NUCLEOTIDE SEQUENCE [LARGE SCALE GENOMIC DNA]</scope>
    <source>
        <strain evidence="3">mm55</strain>
    </source>
</reference>
<evidence type="ECO:0000256" key="1">
    <source>
        <dbReference type="SAM" id="MobiDB-lite"/>
    </source>
</evidence>
<protein>
    <submittedName>
        <fullName evidence="2">Uncharacterized protein</fullName>
    </submittedName>
</protein>
<evidence type="ECO:0000313" key="3">
    <source>
        <dbReference type="Proteomes" id="UP000078237"/>
    </source>
</evidence>
<dbReference type="AlphaFoldDB" id="A0A175WCR8"/>